<feature type="compositionally biased region" description="Basic and acidic residues" evidence="1">
    <location>
        <begin position="490"/>
        <end position="521"/>
    </location>
</feature>
<dbReference type="InterPro" id="IPR011993">
    <property type="entry name" value="PH-like_dom_sf"/>
</dbReference>
<feature type="compositionally biased region" description="Low complexity" evidence="1">
    <location>
        <begin position="355"/>
        <end position="387"/>
    </location>
</feature>
<evidence type="ECO:0000313" key="3">
    <source>
        <dbReference type="EMBL" id="RVD82998.1"/>
    </source>
</evidence>
<dbReference type="VEuPathDB" id="FungiDB:DFL_007403"/>
<dbReference type="SUPFAM" id="SSF50729">
    <property type="entry name" value="PH domain-like"/>
    <property type="match status" value="1"/>
</dbReference>
<proteinExistence type="predicted"/>
<feature type="compositionally biased region" description="Basic and acidic residues" evidence="1">
    <location>
        <begin position="307"/>
        <end position="318"/>
    </location>
</feature>
<feature type="domain" description="Meiotic expression up-regulated protein 6 PH" evidence="2">
    <location>
        <begin position="134"/>
        <end position="235"/>
    </location>
</feature>
<keyword evidence="4" id="KW-1185">Reference proteome</keyword>
<dbReference type="Proteomes" id="UP000283090">
    <property type="component" value="Unassembled WGS sequence"/>
</dbReference>
<dbReference type="RefSeq" id="XP_067488542.1">
    <property type="nucleotide sequence ID" value="XM_067636981.1"/>
</dbReference>
<feature type="compositionally biased region" description="Basic and acidic residues" evidence="1">
    <location>
        <begin position="71"/>
        <end position="88"/>
    </location>
</feature>
<feature type="compositionally biased region" description="Basic and acidic residues" evidence="1">
    <location>
        <begin position="467"/>
        <end position="483"/>
    </location>
</feature>
<dbReference type="STRING" id="97331.A0A436ZVL1"/>
<protein>
    <recommendedName>
        <fullName evidence="2">Meiotic expression up-regulated protein 6 PH domain-containing protein</fullName>
    </recommendedName>
</protein>
<comment type="caution">
    <text evidence="3">The sequence shown here is derived from an EMBL/GenBank/DDBJ whole genome shotgun (WGS) entry which is preliminary data.</text>
</comment>
<dbReference type="AlphaFoldDB" id="A0A436ZVL1"/>
<dbReference type="Pfam" id="PF15406">
    <property type="entry name" value="PH_6"/>
    <property type="match status" value="1"/>
</dbReference>
<evidence type="ECO:0000259" key="2">
    <source>
        <dbReference type="Pfam" id="PF15406"/>
    </source>
</evidence>
<feature type="compositionally biased region" description="Basic and acidic residues" evidence="1">
    <location>
        <begin position="272"/>
        <end position="281"/>
    </location>
</feature>
<evidence type="ECO:0000313" key="4">
    <source>
        <dbReference type="Proteomes" id="UP000283090"/>
    </source>
</evidence>
<feature type="region of interest" description="Disordered" evidence="1">
    <location>
        <begin position="272"/>
        <end position="581"/>
    </location>
</feature>
<gene>
    <name evidence="3" type="ORF">DFL_007403</name>
</gene>
<reference evidence="3 4" key="1">
    <citation type="submission" date="2019-01" db="EMBL/GenBank/DDBJ databases">
        <title>Intercellular communication is required for trap formation in the nematode-trapping fungus Duddingtonia flagrans.</title>
        <authorList>
            <person name="Youssar L."/>
            <person name="Wernet V."/>
            <person name="Hensel N."/>
            <person name="Hildebrandt H.-G."/>
            <person name="Fischer R."/>
        </authorList>
    </citation>
    <scope>NUCLEOTIDE SEQUENCE [LARGE SCALE GENOMIC DNA]</scope>
    <source>
        <strain evidence="3 4">CBS H-5679</strain>
    </source>
</reference>
<dbReference type="PANTHER" id="PTHR42073:SF1">
    <property type="entry name" value="MEIOTIC EXPRESSION UP-REGULATED PROTEIN 6"/>
    <property type="match status" value="1"/>
</dbReference>
<evidence type="ECO:0000256" key="1">
    <source>
        <dbReference type="SAM" id="MobiDB-lite"/>
    </source>
</evidence>
<accession>A0A436ZVL1</accession>
<feature type="compositionally biased region" description="Basic and acidic residues" evidence="1">
    <location>
        <begin position="415"/>
        <end position="424"/>
    </location>
</feature>
<dbReference type="OrthoDB" id="5593352at2759"/>
<dbReference type="GeneID" id="93589714"/>
<dbReference type="InterPro" id="IPR039712">
    <property type="entry name" value="Meu6"/>
</dbReference>
<dbReference type="EMBL" id="SAEB01000009">
    <property type="protein sequence ID" value="RVD82998.1"/>
    <property type="molecule type" value="Genomic_DNA"/>
</dbReference>
<dbReference type="Gene3D" id="2.30.29.30">
    <property type="entry name" value="Pleckstrin-homology domain (PH domain)/Phosphotyrosine-binding domain (PTB)"/>
    <property type="match status" value="1"/>
</dbReference>
<organism evidence="3 4">
    <name type="scientific">Arthrobotrys flagrans</name>
    <name type="common">Nematode-trapping fungus</name>
    <name type="synonym">Trichothecium flagrans</name>
    <dbReference type="NCBI Taxonomy" id="97331"/>
    <lineage>
        <taxon>Eukaryota</taxon>
        <taxon>Fungi</taxon>
        <taxon>Dikarya</taxon>
        <taxon>Ascomycota</taxon>
        <taxon>Pezizomycotina</taxon>
        <taxon>Orbiliomycetes</taxon>
        <taxon>Orbiliales</taxon>
        <taxon>Orbiliaceae</taxon>
        <taxon>Arthrobotrys</taxon>
    </lineage>
</organism>
<name>A0A436ZVL1_ARTFL</name>
<feature type="compositionally biased region" description="Low complexity" evidence="1">
    <location>
        <begin position="53"/>
        <end position="70"/>
    </location>
</feature>
<feature type="region of interest" description="Disordered" evidence="1">
    <location>
        <begin position="53"/>
        <end position="116"/>
    </location>
</feature>
<dbReference type="PANTHER" id="PTHR42073">
    <property type="entry name" value="MEIOTIC EXPRESSION UP-REGULATED PROTEIN 6"/>
    <property type="match status" value="1"/>
</dbReference>
<dbReference type="InterPro" id="IPR039483">
    <property type="entry name" value="Meu6_PH_dom"/>
</dbReference>
<feature type="compositionally biased region" description="Basic and acidic residues" evidence="1">
    <location>
        <begin position="332"/>
        <end position="354"/>
    </location>
</feature>
<sequence length="581" mass="62540">MAIIYIQEMNQIEDPGVSPLRGPIPYQCSGSVGKPLYSVLDTASTMSDIKATTEAPSAAAPTVEPTVETTPETKQETVEPTPVDKTEEPAQTEAPESAAAAENAETPAEAPKEIEPISEGVLETKFLSVIPIFLKKHTFYFSEEAIPEENLGEYLKKEKTKAGHATYAHATQTGKGLLFYTKTDKAKPSGIVRLDGADITTQGDKKFTIKSAGHELQLEASTAALRERWVHTLKIKVAESEGIHAITSETDGFKAALEKVVKPTPVVAAKKEEPVEAKKEGEEAEETPAETATPAVEEEAAESSAVKPEEEKKDEKKRSSSRNRLNRFSFFGKKEEKKDEVKEEQPVAEAKEEAAPAPAETAVAPQETTPTIEEPTPVAPQAEAAPTEEPKAETSPVASPKASNRKSFLGGFFAKKKEEKKDSPAVEEEGEAKSPEAVPETETQVAPATQEPLPDAGEQPAAVETQEPVKSDTEAESPRERKPSGIFGSLRRDKSTDGEDKPRRSLSFWKKDKEKKGKEEAQPTAITESEPQAEATTEEPTKTEPSSTAPVLPDVPATESEKKITDLPTAPAVTVGDGSKA</sequence>
<feature type="compositionally biased region" description="Low complexity" evidence="1">
    <location>
        <begin position="89"/>
        <end position="109"/>
    </location>
</feature>